<name>A0A2T3ZZ20_TRIHA</name>
<dbReference type="Proteomes" id="UP000241690">
    <property type="component" value="Unassembled WGS sequence"/>
</dbReference>
<protein>
    <submittedName>
        <fullName evidence="1">Uncharacterized protein</fullName>
    </submittedName>
</protein>
<evidence type="ECO:0000313" key="1">
    <source>
        <dbReference type="EMBL" id="PTB50064.1"/>
    </source>
</evidence>
<dbReference type="GeneID" id="36622423"/>
<sequence length="66" mass="7420">MKISSCRFLLSPLPFLSPLTFFLFSFHCIKPLMNGGVSFLVSSAHKLRSLCHHPNAAWRDLVEICG</sequence>
<reference evidence="1 2" key="1">
    <citation type="submission" date="2016-07" db="EMBL/GenBank/DDBJ databases">
        <title>Multiple horizontal gene transfer events from other fungi enriched the ability of initially mycotrophic Trichoderma (Ascomycota) to feed on dead plant biomass.</title>
        <authorList>
            <consortium name="DOE Joint Genome Institute"/>
            <person name="Aerts A."/>
            <person name="Atanasova L."/>
            <person name="Chenthamara K."/>
            <person name="Zhang J."/>
            <person name="Grujic M."/>
            <person name="Henrissat B."/>
            <person name="Kuo A."/>
            <person name="Salamov A."/>
            <person name="Lipzen A."/>
            <person name="Labutti K."/>
            <person name="Barry K."/>
            <person name="Miao Y."/>
            <person name="Rahimi M.J."/>
            <person name="Shen Q."/>
            <person name="Grigoriev I.V."/>
            <person name="Kubicek C.P."/>
            <person name="Druzhinina I.S."/>
        </authorList>
    </citation>
    <scope>NUCLEOTIDE SEQUENCE [LARGE SCALE GENOMIC DNA]</scope>
    <source>
        <strain evidence="1 2">CBS 226.95</strain>
    </source>
</reference>
<dbReference type="RefSeq" id="XP_024769741.1">
    <property type="nucleotide sequence ID" value="XM_024913859.1"/>
</dbReference>
<evidence type="ECO:0000313" key="2">
    <source>
        <dbReference type="Proteomes" id="UP000241690"/>
    </source>
</evidence>
<organism evidence="1 2">
    <name type="scientific">Trichoderma harzianum CBS 226.95</name>
    <dbReference type="NCBI Taxonomy" id="983964"/>
    <lineage>
        <taxon>Eukaryota</taxon>
        <taxon>Fungi</taxon>
        <taxon>Dikarya</taxon>
        <taxon>Ascomycota</taxon>
        <taxon>Pezizomycotina</taxon>
        <taxon>Sordariomycetes</taxon>
        <taxon>Hypocreomycetidae</taxon>
        <taxon>Hypocreales</taxon>
        <taxon>Hypocreaceae</taxon>
        <taxon>Trichoderma</taxon>
    </lineage>
</organism>
<accession>A0A2T3ZZ20</accession>
<dbReference type="AlphaFoldDB" id="A0A2T3ZZ20"/>
<gene>
    <name evidence="1" type="ORF">M431DRAFT_260043</name>
</gene>
<proteinExistence type="predicted"/>
<dbReference type="EMBL" id="KZ679689">
    <property type="protein sequence ID" value="PTB50064.1"/>
    <property type="molecule type" value="Genomic_DNA"/>
</dbReference>
<keyword evidence="2" id="KW-1185">Reference proteome</keyword>